<dbReference type="EMBL" id="FUWX01000033">
    <property type="protein sequence ID" value="SKA07911.1"/>
    <property type="molecule type" value="Genomic_DNA"/>
</dbReference>
<dbReference type="AlphaFoldDB" id="A0A1T4QWS7"/>
<evidence type="ECO:0000313" key="1">
    <source>
        <dbReference type="EMBL" id="SKA07911.1"/>
    </source>
</evidence>
<proteinExistence type="predicted"/>
<protein>
    <submittedName>
        <fullName evidence="1">Uncharacterized protein</fullName>
    </submittedName>
</protein>
<dbReference type="STRING" id="180163.SAMN02745174_02474"/>
<dbReference type="OrthoDB" id="5465441at2"/>
<name>A0A1T4QWS7_9FUSO</name>
<reference evidence="1 2" key="1">
    <citation type="submission" date="2017-02" db="EMBL/GenBank/DDBJ databases">
        <authorList>
            <person name="Peterson S.W."/>
        </authorList>
    </citation>
    <scope>NUCLEOTIDE SEQUENCE [LARGE SCALE GENOMIC DNA]</scope>
    <source>
        <strain evidence="1 2">ATCC 700028</strain>
    </source>
</reference>
<dbReference type="Proteomes" id="UP000191153">
    <property type="component" value="Unassembled WGS sequence"/>
</dbReference>
<sequence>MIETVEKAPQGVLNVQNEAINGGLDEETDMEFMKRYFDSSSSLTWNLEAILCKIRELKGVISCDGRNNNTLEEGHNGLPQKSMRIVVDGGDEQEIAETIYNNIHTPNTLGSIAKKVKMTQTLEDVFRFDRPKTTRIDYKYNIISPQKERILELLKEYLSEGKIGDFISSEMFRKAKNIDLDYELKLLQIQFKKSTDSSYSDFVQMDYDEKSTVGNGVSL</sequence>
<gene>
    <name evidence="1" type="ORF">SAMN02745174_02474</name>
</gene>
<accession>A0A1T4QWS7</accession>
<dbReference type="RefSeq" id="WP_078694895.1">
    <property type="nucleotide sequence ID" value="NZ_FUWX01000033.1"/>
</dbReference>
<evidence type="ECO:0000313" key="2">
    <source>
        <dbReference type="Proteomes" id="UP000191153"/>
    </source>
</evidence>
<keyword evidence="2" id="KW-1185">Reference proteome</keyword>
<organism evidence="1 2">
    <name type="scientific">Cetobacterium ceti</name>
    <dbReference type="NCBI Taxonomy" id="180163"/>
    <lineage>
        <taxon>Bacteria</taxon>
        <taxon>Fusobacteriati</taxon>
        <taxon>Fusobacteriota</taxon>
        <taxon>Fusobacteriia</taxon>
        <taxon>Fusobacteriales</taxon>
        <taxon>Fusobacteriaceae</taxon>
        <taxon>Cetobacterium</taxon>
    </lineage>
</organism>